<gene>
    <name evidence="2" type="ORF">C1876_02055</name>
    <name evidence="3" type="ORF">DMP09_00670</name>
</gene>
<dbReference type="GO" id="GO:0005886">
    <property type="term" value="C:plasma membrane"/>
    <property type="evidence" value="ECO:0007669"/>
    <property type="project" value="TreeGrafter"/>
</dbReference>
<feature type="transmembrane region" description="Helical" evidence="1">
    <location>
        <begin position="142"/>
        <end position="162"/>
    </location>
</feature>
<feature type="transmembrane region" description="Helical" evidence="1">
    <location>
        <begin position="80"/>
        <end position="97"/>
    </location>
</feature>
<evidence type="ECO:0000313" key="2">
    <source>
        <dbReference type="EMBL" id="RDB71045.1"/>
    </source>
</evidence>
<dbReference type="GO" id="GO:0009390">
    <property type="term" value="C:dimethyl sulfoxide reductase complex"/>
    <property type="evidence" value="ECO:0007669"/>
    <property type="project" value="TreeGrafter"/>
</dbReference>
<dbReference type="PANTHER" id="PTHR38095:SF1">
    <property type="entry name" value="ANAEROBIC DIMETHYL SULFOXIDE REDUCTASE CHAIN YNFH"/>
    <property type="match status" value="1"/>
</dbReference>
<dbReference type="GO" id="GO:0019645">
    <property type="term" value="P:anaerobic electron transport chain"/>
    <property type="evidence" value="ECO:0007669"/>
    <property type="project" value="InterPro"/>
</dbReference>
<keyword evidence="4" id="KW-1185">Reference proteome</keyword>
<dbReference type="InterPro" id="IPR007059">
    <property type="entry name" value="DmsC"/>
</dbReference>
<dbReference type="Proteomes" id="UP000253817">
    <property type="component" value="Unassembled WGS sequence"/>
</dbReference>
<evidence type="ECO:0000313" key="4">
    <source>
        <dbReference type="Proteomes" id="UP000253817"/>
    </source>
</evidence>
<dbReference type="EMBL" id="PPTT01000003">
    <property type="protein sequence ID" value="RDB71045.1"/>
    <property type="molecule type" value="Genomic_DNA"/>
</dbReference>
<accession>A0A3N0J3K0</accession>
<feature type="transmembrane region" description="Helical" evidence="1">
    <location>
        <begin position="38"/>
        <end position="60"/>
    </location>
</feature>
<feature type="transmembrane region" description="Helical" evidence="1">
    <location>
        <begin position="260"/>
        <end position="282"/>
    </location>
</feature>
<comment type="caution">
    <text evidence="3">The sequence shown here is derived from an EMBL/GenBank/DDBJ whole genome shotgun (WGS) entry which is preliminary data.</text>
</comment>
<proteinExistence type="predicted"/>
<feature type="transmembrane region" description="Helical" evidence="1">
    <location>
        <begin position="174"/>
        <end position="197"/>
    </location>
</feature>
<feature type="transmembrane region" description="Helical" evidence="1">
    <location>
        <begin position="6"/>
        <end position="26"/>
    </location>
</feature>
<protein>
    <submittedName>
        <fullName evidence="3">Polysulfide reductase</fullName>
    </submittedName>
</protein>
<dbReference type="GO" id="GO:0009389">
    <property type="term" value="F:dimethyl sulfoxide reductase activity"/>
    <property type="evidence" value="ECO:0007669"/>
    <property type="project" value="TreeGrafter"/>
</dbReference>
<keyword evidence="1" id="KW-0812">Transmembrane</keyword>
<keyword evidence="1" id="KW-1133">Transmembrane helix</keyword>
<organism evidence="3 5">
    <name type="scientific">Eggerthella sinensis</name>
    <dbReference type="NCBI Taxonomy" id="242230"/>
    <lineage>
        <taxon>Bacteria</taxon>
        <taxon>Bacillati</taxon>
        <taxon>Actinomycetota</taxon>
        <taxon>Coriobacteriia</taxon>
        <taxon>Eggerthellales</taxon>
        <taxon>Eggerthellaceae</taxon>
        <taxon>Eggerthella</taxon>
    </lineage>
</organism>
<dbReference type="PANTHER" id="PTHR38095">
    <property type="entry name" value="ANAEROBIC DIMETHYL SULFOXIDE REDUCTASE CHAIN YNFH"/>
    <property type="match status" value="1"/>
</dbReference>
<dbReference type="AlphaFoldDB" id="A0A3N0J3K0"/>
<reference evidence="2 4" key="1">
    <citation type="journal article" date="2018" name="Elife">
        <title>Discovery and characterization of a prevalent human gut bacterial enzyme sufficient for the inactivation of a family of plant toxins.</title>
        <authorList>
            <person name="Koppel N."/>
            <person name="Bisanz J.E."/>
            <person name="Pandelia M.E."/>
            <person name="Turnbaugh P.J."/>
            <person name="Balskus E.P."/>
        </authorList>
    </citation>
    <scope>NUCLEOTIDE SEQUENCE [LARGE SCALE GENOMIC DNA]</scope>
    <source>
        <strain evidence="2 4">DSM 16107</strain>
    </source>
</reference>
<reference evidence="5" key="2">
    <citation type="submission" date="2018-05" db="EMBL/GenBank/DDBJ databases">
        <title>Genome Sequencing of selected type strains of the family Eggerthellaceae.</title>
        <authorList>
            <person name="Danylec N."/>
            <person name="Stoll D.A."/>
            <person name="Doetsch A."/>
            <person name="Huch M."/>
        </authorList>
    </citation>
    <scope>NUCLEOTIDE SEQUENCE [LARGE SCALE GENOMIC DNA]</scope>
    <source>
        <strain evidence="5">DSM 16107</strain>
    </source>
</reference>
<keyword evidence="1" id="KW-0472">Membrane</keyword>
<dbReference type="EMBL" id="QICC01000002">
    <property type="protein sequence ID" value="RNM43212.1"/>
    <property type="molecule type" value="Genomic_DNA"/>
</dbReference>
<dbReference type="OrthoDB" id="3177096at2"/>
<dbReference type="Proteomes" id="UP000270112">
    <property type="component" value="Unassembled WGS sequence"/>
</dbReference>
<dbReference type="Pfam" id="PF04976">
    <property type="entry name" value="DmsC"/>
    <property type="match status" value="1"/>
</dbReference>
<reference evidence="3" key="3">
    <citation type="journal article" date="2019" name="Microbiol. Resour. Announc.">
        <title>Draft Genome Sequences of Type Strains of Gordonibacter faecihominis, Paraeggerthella hongkongensis, Parvibacter caecicola,Slackia equolifaciens, Slackia faecicanis, and Slackia isoflavoniconvertens.</title>
        <authorList>
            <person name="Danylec N."/>
            <person name="Stoll D.A."/>
            <person name="Dotsch A."/>
            <person name="Huch M."/>
        </authorList>
    </citation>
    <scope>NUCLEOTIDE SEQUENCE</scope>
    <source>
        <strain evidence="3">DSM 16107</strain>
    </source>
</reference>
<feature type="transmembrane region" description="Helical" evidence="1">
    <location>
        <begin position="109"/>
        <end position="130"/>
    </location>
</feature>
<evidence type="ECO:0000256" key="1">
    <source>
        <dbReference type="SAM" id="Phobius"/>
    </source>
</evidence>
<name>A0A3N0J3K0_9ACTN</name>
<evidence type="ECO:0000313" key="5">
    <source>
        <dbReference type="Proteomes" id="UP000270112"/>
    </source>
</evidence>
<sequence>MEIQWPLLIFSVLLGVTSGSFVFLAVGELRGKFRDVRFAGALIALICLAVGGCVSVLHMGHPERATHLLGNLGSGLSKELFVVAIMGIVALIYLVLAKKDYPTASKVSGVLGGVIGLVLPFVAGASYLIAARPAWDSIALPLMFLGAGLALGMTLMCGLVLLKGRAAEEGGFALKLALAGVLIMAVTTVAYVIWIAVAPYQAPTRSIERLISGDMAVMFWAGVVVIGIVVPVALTALACVQSTKGAGDSGTVQPKQLAMYLFAACACTAIGAVVIRIIMYGVGTSVEQFIYH</sequence>
<feature type="transmembrane region" description="Helical" evidence="1">
    <location>
        <begin position="217"/>
        <end position="240"/>
    </location>
</feature>
<evidence type="ECO:0000313" key="3">
    <source>
        <dbReference type="EMBL" id="RNM43212.1"/>
    </source>
</evidence>
<dbReference type="RefSeq" id="WP_114545075.1">
    <property type="nucleotide sequence ID" value="NZ_CATYHD010000163.1"/>
</dbReference>